<gene>
    <name evidence="6" type="ORF">CAG99_20905</name>
</gene>
<dbReference type="PROSITE" id="PS00041">
    <property type="entry name" value="HTH_ARAC_FAMILY_1"/>
    <property type="match status" value="1"/>
</dbReference>
<evidence type="ECO:0000259" key="5">
    <source>
        <dbReference type="PROSITE" id="PS01124"/>
    </source>
</evidence>
<feature type="domain" description="HTH araC/xylS-type" evidence="5">
    <location>
        <begin position="208"/>
        <end position="306"/>
    </location>
</feature>
<evidence type="ECO:0000313" key="6">
    <source>
        <dbReference type="EMBL" id="ARQ70971.1"/>
    </source>
</evidence>
<keyword evidence="2" id="KW-0238">DNA-binding</keyword>
<dbReference type="OrthoDB" id="241790at2"/>
<dbReference type="EMBL" id="CP021121">
    <property type="protein sequence ID" value="ARQ70971.1"/>
    <property type="molecule type" value="Genomic_DNA"/>
</dbReference>
<dbReference type="InterPro" id="IPR032783">
    <property type="entry name" value="AraC_lig"/>
</dbReference>
<proteinExistence type="predicted"/>
<name>A0A1W7D1L1_9ACTN</name>
<sequence>MSQKDVLSELLKPLRLTDTYYSKWLVGGDWGVAGQEDSHAVLHYMVRGECFITHEGAEPVRLDEGDLALFPHGTAHAFSSAPGLITTRLHQMLPTRTAGSYHAVAVGDACPDTEILCASLHFDSATEPALYRALPPVIVLRAHMLGDEPLLLRTLESLPVEISRTAPGSRMVSLRAFEMVLVLSLRTAMERLAAESPALRALRHPGISRALTAMYASYATPWTVETLSREAGMSRSAFAQTFRELVGEPPARHLMTRRLQEARRLLKDASVPLHKIHELIGYQSHVGYHLAFRKEFGITPGELRASRTGQEST</sequence>
<dbReference type="Pfam" id="PF12852">
    <property type="entry name" value="Cupin_6"/>
    <property type="match status" value="1"/>
</dbReference>
<keyword evidence="7" id="KW-1185">Reference proteome</keyword>
<dbReference type="Proteomes" id="UP000194218">
    <property type="component" value="Chromosome"/>
</dbReference>
<dbReference type="PROSITE" id="PS01124">
    <property type="entry name" value="HTH_ARAC_FAMILY_2"/>
    <property type="match status" value="1"/>
</dbReference>
<dbReference type="SUPFAM" id="SSF46689">
    <property type="entry name" value="Homeodomain-like"/>
    <property type="match status" value="2"/>
</dbReference>
<reference evidence="6 7" key="1">
    <citation type="submission" date="2017-05" db="EMBL/GenBank/DDBJ databases">
        <title>Complete genome sequence of Streptomyces sp. SCSIO 03032 revealed the diverse biosynthetic pathways for its bioactive secondary metabolites.</title>
        <authorList>
            <person name="Ma L."/>
            <person name="Zhu Y."/>
            <person name="Zhang W."/>
            <person name="Zhang G."/>
            <person name="Tian X."/>
            <person name="Zhang S."/>
            <person name="Zhang C."/>
        </authorList>
    </citation>
    <scope>NUCLEOTIDE SEQUENCE [LARGE SCALE GENOMIC DNA]</scope>
    <source>
        <strain evidence="6 7">SCSIO 03032</strain>
    </source>
</reference>
<dbReference type="InterPro" id="IPR050204">
    <property type="entry name" value="AraC_XylS_family_regulators"/>
</dbReference>
<accession>A0A1W7D1L1</accession>
<dbReference type="InterPro" id="IPR009057">
    <property type="entry name" value="Homeodomain-like_sf"/>
</dbReference>
<dbReference type="InterPro" id="IPR018060">
    <property type="entry name" value="HTH_AraC"/>
</dbReference>
<dbReference type="SMART" id="SM00342">
    <property type="entry name" value="HTH_ARAC"/>
    <property type="match status" value="1"/>
</dbReference>
<dbReference type="PANTHER" id="PTHR46796">
    <property type="entry name" value="HTH-TYPE TRANSCRIPTIONAL ACTIVATOR RHAS-RELATED"/>
    <property type="match status" value="1"/>
</dbReference>
<dbReference type="InterPro" id="IPR018062">
    <property type="entry name" value="HTH_AraC-typ_CS"/>
</dbReference>
<evidence type="ECO:0000256" key="2">
    <source>
        <dbReference type="ARBA" id="ARBA00023125"/>
    </source>
</evidence>
<organism evidence="6 7">
    <name type="scientific">Streptomyces marincola</name>
    <dbReference type="NCBI Taxonomy" id="2878388"/>
    <lineage>
        <taxon>Bacteria</taxon>
        <taxon>Bacillati</taxon>
        <taxon>Actinomycetota</taxon>
        <taxon>Actinomycetes</taxon>
        <taxon>Kitasatosporales</taxon>
        <taxon>Streptomycetaceae</taxon>
        <taxon>Streptomyces</taxon>
    </lineage>
</organism>
<dbReference type="RefSeq" id="WP_086160809.1">
    <property type="nucleotide sequence ID" value="NZ_CP021121.1"/>
</dbReference>
<dbReference type="PANTHER" id="PTHR46796:SF7">
    <property type="entry name" value="ARAC FAMILY TRANSCRIPTIONAL REGULATOR"/>
    <property type="match status" value="1"/>
</dbReference>
<evidence type="ECO:0000313" key="7">
    <source>
        <dbReference type="Proteomes" id="UP000194218"/>
    </source>
</evidence>
<evidence type="ECO:0000256" key="1">
    <source>
        <dbReference type="ARBA" id="ARBA00023015"/>
    </source>
</evidence>
<dbReference type="InterPro" id="IPR037923">
    <property type="entry name" value="HTH-like"/>
</dbReference>
<evidence type="ECO:0000256" key="3">
    <source>
        <dbReference type="ARBA" id="ARBA00023159"/>
    </source>
</evidence>
<keyword evidence="3" id="KW-0010">Activator</keyword>
<protein>
    <submittedName>
        <fullName evidence="6">AraC family transcriptional regulator</fullName>
    </submittedName>
</protein>
<dbReference type="AlphaFoldDB" id="A0A1W7D1L1"/>
<dbReference type="GO" id="GO:0003700">
    <property type="term" value="F:DNA-binding transcription factor activity"/>
    <property type="evidence" value="ECO:0007669"/>
    <property type="project" value="InterPro"/>
</dbReference>
<dbReference type="SUPFAM" id="SSF51215">
    <property type="entry name" value="Regulatory protein AraC"/>
    <property type="match status" value="1"/>
</dbReference>
<keyword evidence="1" id="KW-0805">Transcription regulation</keyword>
<evidence type="ECO:0000256" key="4">
    <source>
        <dbReference type="ARBA" id="ARBA00023163"/>
    </source>
</evidence>
<dbReference type="KEGG" id="smao:CAG99_20905"/>
<keyword evidence="4" id="KW-0804">Transcription</keyword>
<dbReference type="GO" id="GO:0043565">
    <property type="term" value="F:sequence-specific DNA binding"/>
    <property type="evidence" value="ECO:0007669"/>
    <property type="project" value="InterPro"/>
</dbReference>
<dbReference type="Pfam" id="PF12833">
    <property type="entry name" value="HTH_18"/>
    <property type="match status" value="1"/>
</dbReference>
<dbReference type="Gene3D" id="1.10.10.60">
    <property type="entry name" value="Homeodomain-like"/>
    <property type="match status" value="2"/>
</dbReference>